<organism evidence="2 3">
    <name type="scientific">Nocardioides albus</name>
    <dbReference type="NCBI Taxonomy" id="1841"/>
    <lineage>
        <taxon>Bacteria</taxon>
        <taxon>Bacillati</taxon>
        <taxon>Actinomycetota</taxon>
        <taxon>Actinomycetes</taxon>
        <taxon>Propionibacteriales</taxon>
        <taxon>Nocardioidaceae</taxon>
        <taxon>Nocardioides</taxon>
    </lineage>
</organism>
<reference evidence="2 3" key="1">
    <citation type="submission" date="2020-08" db="EMBL/GenBank/DDBJ databases">
        <title>Genomic Encyclopedia of Type Strains, Phase III (KMG-III): the genomes of soil and plant-associated and newly described type strains.</title>
        <authorList>
            <person name="Whitman W."/>
        </authorList>
    </citation>
    <scope>NUCLEOTIDE SEQUENCE [LARGE SCALE GENOMIC DNA]</scope>
    <source>
        <strain evidence="2 3">CECT 3302</strain>
    </source>
</reference>
<evidence type="ECO:0000313" key="3">
    <source>
        <dbReference type="Proteomes" id="UP000577707"/>
    </source>
</evidence>
<sequence>MSQLLKAVGMIVLSVVSVFVALTVVATVLVAFANYSGSSRDPQTTVTDEEALSTWKMTLAPALDDLNSLQDPPKVLSDEPARVTPCAIDESDGSLAQLDAWKSWTAEAVRDGPARSLDAVLPEIRSGYSEIVKAMVARGWTDETGVRAETENGVTEPVMTTLTRANGDVRVRLRIDMYTDWIIAGLKFPGAPRGCRLAD</sequence>
<dbReference type="Proteomes" id="UP000577707">
    <property type="component" value="Unassembled WGS sequence"/>
</dbReference>
<keyword evidence="3" id="KW-1185">Reference proteome</keyword>
<proteinExistence type="predicted"/>
<dbReference type="EMBL" id="JACHXG010000002">
    <property type="protein sequence ID" value="MBB3087992.1"/>
    <property type="molecule type" value="Genomic_DNA"/>
</dbReference>
<gene>
    <name evidence="2" type="ORF">FHS12_000925</name>
</gene>
<dbReference type="AlphaFoldDB" id="A0A7W5A1L6"/>
<dbReference type="RefSeq" id="WP_183542703.1">
    <property type="nucleotide sequence ID" value="NZ_BMQT01000004.1"/>
</dbReference>
<keyword evidence="1" id="KW-0472">Membrane</keyword>
<keyword evidence="1" id="KW-1133">Transmembrane helix</keyword>
<name>A0A7W5A1L6_9ACTN</name>
<comment type="caution">
    <text evidence="2">The sequence shown here is derived from an EMBL/GenBank/DDBJ whole genome shotgun (WGS) entry which is preliminary data.</text>
</comment>
<accession>A0A7W5A1L6</accession>
<keyword evidence="1" id="KW-0812">Transmembrane</keyword>
<feature type="transmembrane region" description="Helical" evidence="1">
    <location>
        <begin position="7"/>
        <end position="33"/>
    </location>
</feature>
<protein>
    <submittedName>
        <fullName evidence="2">Uncharacterized protein</fullName>
    </submittedName>
</protein>
<evidence type="ECO:0000256" key="1">
    <source>
        <dbReference type="SAM" id="Phobius"/>
    </source>
</evidence>
<evidence type="ECO:0000313" key="2">
    <source>
        <dbReference type="EMBL" id="MBB3087992.1"/>
    </source>
</evidence>